<proteinExistence type="predicted"/>
<dbReference type="Pfam" id="PF20586">
    <property type="entry name" value="DUF6788"/>
    <property type="match status" value="1"/>
</dbReference>
<accession>A0ABR7FL49</accession>
<reference evidence="2 3" key="1">
    <citation type="submission" date="2020-08" db="EMBL/GenBank/DDBJ databases">
        <title>Genome public.</title>
        <authorList>
            <person name="Liu C."/>
            <person name="Sun Q."/>
        </authorList>
    </citation>
    <scope>NUCLEOTIDE SEQUENCE [LARGE SCALE GENOMIC DNA]</scope>
    <source>
        <strain evidence="2 3">NSJ-34</strain>
    </source>
</reference>
<organism evidence="2 3">
    <name type="scientific">Blautia celeris</name>
    <dbReference type="NCBI Taxonomy" id="2763026"/>
    <lineage>
        <taxon>Bacteria</taxon>
        <taxon>Bacillati</taxon>
        <taxon>Bacillota</taxon>
        <taxon>Clostridia</taxon>
        <taxon>Lachnospirales</taxon>
        <taxon>Lachnospiraceae</taxon>
        <taxon>Blautia</taxon>
    </lineage>
</organism>
<evidence type="ECO:0000313" key="3">
    <source>
        <dbReference type="Proteomes" id="UP000654573"/>
    </source>
</evidence>
<dbReference type="EMBL" id="JACOOU010000023">
    <property type="protein sequence ID" value="MBC5675879.1"/>
    <property type="molecule type" value="Genomic_DNA"/>
</dbReference>
<dbReference type="Proteomes" id="UP000654573">
    <property type="component" value="Unassembled WGS sequence"/>
</dbReference>
<dbReference type="InterPro" id="IPR046738">
    <property type="entry name" value="DUF6788"/>
</dbReference>
<evidence type="ECO:0000259" key="1">
    <source>
        <dbReference type="Pfam" id="PF20586"/>
    </source>
</evidence>
<protein>
    <recommendedName>
        <fullName evidence="1">DUF6788 domain-containing protein</fullName>
    </recommendedName>
</protein>
<sequence length="119" mass="13621">MNTTNKFGRPYKSLTTDTLLARRQELLDMMPNPAHVIRASLITRSIKCGKPNCRCATGEGHKSLYLSSYYNGKTQLDSVPKSYQDKVSQCIKDYEEITTLLAELSCINLELFRRREIDL</sequence>
<feature type="domain" description="DUF6788" evidence="1">
    <location>
        <begin position="18"/>
        <end position="87"/>
    </location>
</feature>
<gene>
    <name evidence="2" type="ORF">H8S76_27070</name>
</gene>
<dbReference type="RefSeq" id="WP_054353501.1">
    <property type="nucleotide sequence ID" value="NZ_JACOOU010000023.1"/>
</dbReference>
<evidence type="ECO:0000313" key="2">
    <source>
        <dbReference type="EMBL" id="MBC5675879.1"/>
    </source>
</evidence>
<keyword evidence="3" id="KW-1185">Reference proteome</keyword>
<comment type="caution">
    <text evidence="2">The sequence shown here is derived from an EMBL/GenBank/DDBJ whole genome shotgun (WGS) entry which is preliminary data.</text>
</comment>
<name>A0ABR7FL49_9FIRM</name>